<dbReference type="GeneID" id="93116916"/>
<dbReference type="HOGENOM" id="CLU_037844_0_0_10"/>
<sequence>MKIGRNQYLIVPWDMENKFEYDQMLELGHYHVLLGERTQCKYIWSVEREWLLIGYAIDAQHPQDDEGKMLTRLDEGCDKNLCNLADQTLYWGGRWVLFSLRGSSLSAITDCCGLKQLFHGCNVFGSQSRYVAMAINAEADVEAENYIKQTMANDKEYAWPLDVTPYNNIKRLLPNHIYDKGQIQRIQPREHFSGMRQEKRVCAVADLLKKMIQAASCRTNLAVTLTAGWDSRLVLAACDEVKEKIDVVTLKYHHIADSHIDIQIPKHLCEKYGYIHKTLPCKSLETDFVEAYKVHSENAHEYWMQMTQSVRDYGYEDWFWTKGSCNEVSRNSSGILYDWQVNTRVLSKLYGVLSCDYSKAIIGKWLESAKVYTAETGYSVLDLFYWEHRLGSWLAECLNEADVVGETFTPFSVRAYFELIKDVPVSERISPDYHFFGEVLKASGMSLDMPVNPHRYDSLSAKMKCLLKNKWHLLYGMILSR</sequence>
<evidence type="ECO:0000313" key="1">
    <source>
        <dbReference type="EMBL" id="EIY62092.1"/>
    </source>
</evidence>
<gene>
    <name evidence="1" type="ORF">HMPREF1071_02712</name>
</gene>
<evidence type="ECO:0008006" key="3">
    <source>
        <dbReference type="Google" id="ProtNLM"/>
    </source>
</evidence>
<proteinExistence type="predicted"/>
<name>I8YI75_9BACE</name>
<dbReference type="RefSeq" id="WP_007480608.1">
    <property type="nucleotide sequence ID" value="NZ_JH724308.1"/>
</dbReference>
<dbReference type="EMBL" id="AGXV01000032">
    <property type="protein sequence ID" value="EIY62092.1"/>
    <property type="molecule type" value="Genomic_DNA"/>
</dbReference>
<dbReference type="PATRIC" id="fig|997887.3.peg.2819"/>
<keyword evidence="2" id="KW-1185">Reference proteome</keyword>
<protein>
    <recommendedName>
        <fullName evidence="3">Asparagine synthetase domain-containing protein</fullName>
    </recommendedName>
</protein>
<accession>I8YI75</accession>
<comment type="caution">
    <text evidence="1">The sequence shown here is derived from an EMBL/GenBank/DDBJ whole genome shotgun (WGS) entry which is preliminary data.</text>
</comment>
<evidence type="ECO:0000313" key="2">
    <source>
        <dbReference type="Proteomes" id="UP000005150"/>
    </source>
</evidence>
<reference evidence="1 2" key="1">
    <citation type="submission" date="2012-02" db="EMBL/GenBank/DDBJ databases">
        <title>The Genome Sequence of Bacteroides salyersiae CL02T12C01.</title>
        <authorList>
            <consortium name="The Broad Institute Genome Sequencing Platform"/>
            <person name="Earl A."/>
            <person name="Ward D."/>
            <person name="Feldgarden M."/>
            <person name="Gevers D."/>
            <person name="Zitomersky N.L."/>
            <person name="Coyne M.J."/>
            <person name="Comstock L.E."/>
            <person name="Young S.K."/>
            <person name="Zeng Q."/>
            <person name="Gargeya S."/>
            <person name="Fitzgerald M."/>
            <person name="Haas B."/>
            <person name="Abouelleil A."/>
            <person name="Alvarado L."/>
            <person name="Arachchi H.M."/>
            <person name="Berlin A."/>
            <person name="Chapman S.B."/>
            <person name="Gearin G."/>
            <person name="Goldberg J."/>
            <person name="Griggs A."/>
            <person name="Gujja S."/>
            <person name="Hansen M."/>
            <person name="Heiman D."/>
            <person name="Howarth C."/>
            <person name="Larimer J."/>
            <person name="Lui A."/>
            <person name="MacDonald P.J.P."/>
            <person name="McCowen C."/>
            <person name="Montmayeur A."/>
            <person name="Murphy C."/>
            <person name="Neiman D."/>
            <person name="Pearson M."/>
            <person name="Priest M."/>
            <person name="Roberts A."/>
            <person name="Saif S."/>
            <person name="Shea T."/>
            <person name="Sisk P."/>
            <person name="Stolte C."/>
            <person name="Sykes S."/>
            <person name="Wortman J."/>
            <person name="Nusbaum C."/>
            <person name="Birren B."/>
        </authorList>
    </citation>
    <scope>NUCLEOTIDE SEQUENCE [LARGE SCALE GENOMIC DNA]</scope>
    <source>
        <strain evidence="1 2">CL02T12C01</strain>
    </source>
</reference>
<dbReference type="OrthoDB" id="2462219at2"/>
<dbReference type="AlphaFoldDB" id="I8YI75"/>
<organism evidence="1 2">
    <name type="scientific">Bacteroides salyersiae CL02T12C01</name>
    <dbReference type="NCBI Taxonomy" id="997887"/>
    <lineage>
        <taxon>Bacteria</taxon>
        <taxon>Pseudomonadati</taxon>
        <taxon>Bacteroidota</taxon>
        <taxon>Bacteroidia</taxon>
        <taxon>Bacteroidales</taxon>
        <taxon>Bacteroidaceae</taxon>
        <taxon>Bacteroides</taxon>
    </lineage>
</organism>
<dbReference type="Proteomes" id="UP000005150">
    <property type="component" value="Unassembled WGS sequence"/>
</dbReference>